<evidence type="ECO:0000313" key="1">
    <source>
        <dbReference type="EMBL" id="MBK1656828.1"/>
    </source>
</evidence>
<evidence type="ECO:0000313" key="2">
    <source>
        <dbReference type="Proteomes" id="UP000697995"/>
    </source>
</evidence>
<keyword evidence="2" id="KW-1185">Reference proteome</keyword>
<dbReference type="EMBL" id="NRSG01000004">
    <property type="protein sequence ID" value="MBK1656828.1"/>
    <property type="molecule type" value="Genomic_DNA"/>
</dbReference>
<proteinExistence type="predicted"/>
<comment type="caution">
    <text evidence="1">The sequence shown here is derived from an EMBL/GenBank/DDBJ whole genome shotgun (WGS) entry which is preliminary data.</text>
</comment>
<reference evidence="1 2" key="1">
    <citation type="journal article" date="2020" name="Microorganisms">
        <title>Osmotic Adaptation and Compatible Solute Biosynthesis of Phototrophic Bacteria as Revealed from Genome Analyses.</title>
        <authorList>
            <person name="Imhoff J.F."/>
            <person name="Rahn T."/>
            <person name="Kunzel S."/>
            <person name="Keller A."/>
            <person name="Neulinger S.C."/>
        </authorList>
    </citation>
    <scope>NUCLEOTIDE SEQUENCE [LARGE SCALE GENOMIC DNA]</scope>
    <source>
        <strain evidence="1 2">DSM 15382</strain>
    </source>
</reference>
<protein>
    <submittedName>
        <fullName evidence="1">Uncharacterized protein</fullName>
    </submittedName>
</protein>
<dbReference type="Proteomes" id="UP000697995">
    <property type="component" value="Unassembled WGS sequence"/>
</dbReference>
<gene>
    <name evidence="1" type="ORF">CKO45_01125</name>
</gene>
<name>A0ABS1CQY0_9PROT</name>
<accession>A0ABS1CQY0</accession>
<sequence>MASALPASNTADVMEEFDIALQEELGGVQDDQAYLLALLKELAVLSEFFDRLEAEDLILLARARIDQQLTATLN</sequence>
<dbReference type="RefSeq" id="WP_133217830.1">
    <property type="nucleotide sequence ID" value="NZ_NRSG01000004.1"/>
</dbReference>
<organism evidence="1 2">
    <name type="scientific">Paracraurococcus ruber</name>
    <dbReference type="NCBI Taxonomy" id="77675"/>
    <lineage>
        <taxon>Bacteria</taxon>
        <taxon>Pseudomonadati</taxon>
        <taxon>Pseudomonadota</taxon>
        <taxon>Alphaproteobacteria</taxon>
        <taxon>Acetobacterales</taxon>
        <taxon>Roseomonadaceae</taxon>
        <taxon>Paracraurococcus</taxon>
    </lineage>
</organism>